<proteinExistence type="predicted"/>
<sequence length="376" mass="42458">MSSSSPPFPSDSETKGGPSVYCRKEKSLGVLCSNFLKLYNRDGVESIGLDNAADQLGVERRRIYDIVNIFESVGVLTRKAKNQYTWKGFTAIPQALEILMKGGLQEKFNASIGRNVVNLSDDNECREPLNSKADKSLEGSEPQKVDGRKEKSLGLLAQNFVKLLLSSNELISLDRAASLLLGDIRDPTSMRTKVRRLYDIANVFASMNLIAKTRHPDSGKPAFKWIGVQGQLKQGSSAALNEHESKRRVFGSDITNTCSKRYRADYSLDKKLKQTESTQNCALHQNIKDNGKSLFEQHQKPGSKDFEFGPFKPSGVLNMRISDKRNVEQIEDWDNLASLYQPRYRNEAMNDLFSHYAEAWRLWYAEADHKEKTHLP</sequence>
<organism evidence="1 2">
    <name type="scientific">Catharanthus roseus</name>
    <name type="common">Madagascar periwinkle</name>
    <name type="synonym">Vinca rosea</name>
    <dbReference type="NCBI Taxonomy" id="4058"/>
    <lineage>
        <taxon>Eukaryota</taxon>
        <taxon>Viridiplantae</taxon>
        <taxon>Streptophyta</taxon>
        <taxon>Embryophyta</taxon>
        <taxon>Tracheophyta</taxon>
        <taxon>Spermatophyta</taxon>
        <taxon>Magnoliopsida</taxon>
        <taxon>eudicotyledons</taxon>
        <taxon>Gunneridae</taxon>
        <taxon>Pentapetalae</taxon>
        <taxon>asterids</taxon>
        <taxon>lamiids</taxon>
        <taxon>Gentianales</taxon>
        <taxon>Apocynaceae</taxon>
        <taxon>Rauvolfioideae</taxon>
        <taxon>Vinceae</taxon>
        <taxon>Catharanthinae</taxon>
        <taxon>Catharanthus</taxon>
    </lineage>
</organism>
<gene>
    <name evidence="1" type="ORF">M9H77_15431</name>
</gene>
<accession>A0ACC0AX81</accession>
<comment type="caution">
    <text evidence="1">The sequence shown here is derived from an EMBL/GenBank/DDBJ whole genome shotgun (WGS) entry which is preliminary data.</text>
</comment>
<dbReference type="EMBL" id="CM044704">
    <property type="protein sequence ID" value="KAI5665578.1"/>
    <property type="molecule type" value="Genomic_DNA"/>
</dbReference>
<evidence type="ECO:0000313" key="2">
    <source>
        <dbReference type="Proteomes" id="UP001060085"/>
    </source>
</evidence>
<protein>
    <submittedName>
        <fullName evidence="1">Uncharacterized protein</fullName>
    </submittedName>
</protein>
<keyword evidence="2" id="KW-1185">Reference proteome</keyword>
<dbReference type="Proteomes" id="UP001060085">
    <property type="component" value="Linkage Group LG04"/>
</dbReference>
<evidence type="ECO:0000313" key="1">
    <source>
        <dbReference type="EMBL" id="KAI5665578.1"/>
    </source>
</evidence>
<name>A0ACC0AX81_CATRO</name>
<reference evidence="2" key="1">
    <citation type="journal article" date="2023" name="Nat. Plants">
        <title>Single-cell RNA sequencing provides a high-resolution roadmap for understanding the multicellular compartmentation of specialized metabolism.</title>
        <authorList>
            <person name="Sun S."/>
            <person name="Shen X."/>
            <person name="Li Y."/>
            <person name="Li Y."/>
            <person name="Wang S."/>
            <person name="Li R."/>
            <person name="Zhang H."/>
            <person name="Shen G."/>
            <person name="Guo B."/>
            <person name="Wei J."/>
            <person name="Xu J."/>
            <person name="St-Pierre B."/>
            <person name="Chen S."/>
            <person name="Sun C."/>
        </authorList>
    </citation>
    <scope>NUCLEOTIDE SEQUENCE [LARGE SCALE GENOMIC DNA]</scope>
</reference>